<accession>A0A0B7GWW6</accession>
<feature type="domain" description="LysM" evidence="2">
    <location>
        <begin position="220"/>
        <end position="263"/>
    </location>
</feature>
<dbReference type="GeneID" id="57753270"/>
<dbReference type="PANTHER" id="PTHR21666:SF290">
    <property type="entry name" value="PEPTIDASE M23 DOMAIN PROTEIN"/>
    <property type="match status" value="1"/>
</dbReference>
<evidence type="ECO:0000259" key="2">
    <source>
        <dbReference type="PROSITE" id="PS51782"/>
    </source>
</evidence>
<dbReference type="SMART" id="SM00257">
    <property type="entry name" value="LysM"/>
    <property type="match status" value="2"/>
</dbReference>
<keyword evidence="1" id="KW-1133">Transmembrane helix</keyword>
<name>A0A0B7GWW6_TREPH</name>
<feature type="domain" description="LysM" evidence="2">
    <location>
        <begin position="169"/>
        <end position="214"/>
    </location>
</feature>
<evidence type="ECO:0000313" key="3">
    <source>
        <dbReference type="EMBL" id="CEM62993.1"/>
    </source>
</evidence>
<dbReference type="InterPro" id="IPR016047">
    <property type="entry name" value="M23ase_b-sheet_dom"/>
</dbReference>
<dbReference type="CDD" id="cd12797">
    <property type="entry name" value="M23_peptidase"/>
    <property type="match status" value="1"/>
</dbReference>
<dbReference type="Proteomes" id="UP000042527">
    <property type="component" value="Unassembled WGS sequence"/>
</dbReference>
<feature type="transmembrane region" description="Helical" evidence="1">
    <location>
        <begin position="97"/>
        <end position="122"/>
    </location>
</feature>
<dbReference type="Gene3D" id="2.70.70.10">
    <property type="entry name" value="Glucose Permease (Domain IIA)"/>
    <property type="match status" value="1"/>
</dbReference>
<dbReference type="InterPro" id="IPR018392">
    <property type="entry name" value="LysM"/>
</dbReference>
<dbReference type="PANTHER" id="PTHR21666">
    <property type="entry name" value="PEPTIDASE-RELATED"/>
    <property type="match status" value="1"/>
</dbReference>
<dbReference type="RefSeq" id="WP_044634968.1">
    <property type="nucleotide sequence ID" value="NZ_CDNC01000047.1"/>
</dbReference>
<dbReference type="InterPro" id="IPR011055">
    <property type="entry name" value="Dup_hybrid_motif"/>
</dbReference>
<organism evidence="3 5">
    <name type="scientific">Treponema phagedenis</name>
    <dbReference type="NCBI Taxonomy" id="162"/>
    <lineage>
        <taxon>Bacteria</taxon>
        <taxon>Pseudomonadati</taxon>
        <taxon>Spirochaetota</taxon>
        <taxon>Spirochaetia</taxon>
        <taxon>Spirochaetales</taxon>
        <taxon>Treponemataceae</taxon>
        <taxon>Treponema</taxon>
    </lineage>
</organism>
<keyword evidence="1" id="KW-0812">Transmembrane</keyword>
<protein>
    <submittedName>
        <fullName evidence="4">M23 family metallopeptidase</fullName>
    </submittedName>
    <submittedName>
        <fullName evidence="3">Peptidase, M23 family</fullName>
    </submittedName>
</protein>
<evidence type="ECO:0000313" key="5">
    <source>
        <dbReference type="Proteomes" id="UP000042527"/>
    </source>
</evidence>
<dbReference type="Proteomes" id="UP000323594">
    <property type="component" value="Chromosome"/>
</dbReference>
<dbReference type="PROSITE" id="PS51782">
    <property type="entry name" value="LYSM"/>
    <property type="match status" value="2"/>
</dbReference>
<dbReference type="CDD" id="cd00118">
    <property type="entry name" value="LysM"/>
    <property type="match status" value="2"/>
</dbReference>
<dbReference type="Pfam" id="PF01551">
    <property type="entry name" value="Peptidase_M23"/>
    <property type="match status" value="1"/>
</dbReference>
<evidence type="ECO:0000313" key="4">
    <source>
        <dbReference type="EMBL" id="QEJ98604.1"/>
    </source>
</evidence>
<dbReference type="OrthoDB" id="305469at2"/>
<dbReference type="EMBL" id="CDNC01000047">
    <property type="protein sequence ID" value="CEM62993.1"/>
    <property type="molecule type" value="Genomic_DNA"/>
</dbReference>
<dbReference type="EMBL" id="CP042817">
    <property type="protein sequence ID" value="QEJ98604.1"/>
    <property type="molecule type" value="Genomic_DNA"/>
</dbReference>
<evidence type="ECO:0000313" key="6">
    <source>
        <dbReference type="Proteomes" id="UP000323594"/>
    </source>
</evidence>
<dbReference type="Gene3D" id="3.10.350.10">
    <property type="entry name" value="LysM domain"/>
    <property type="match status" value="2"/>
</dbReference>
<dbReference type="AlphaFoldDB" id="A0A0B7GWW6"/>
<dbReference type="InterPro" id="IPR050570">
    <property type="entry name" value="Cell_wall_metabolism_enzyme"/>
</dbReference>
<reference evidence="3" key="1">
    <citation type="submission" date="2015-01" db="EMBL/GenBank/DDBJ databases">
        <authorList>
            <person name="Xiang T."/>
            <person name="Song Y."/>
            <person name="Huang L."/>
            <person name="Wang B."/>
            <person name="Wu P."/>
        </authorList>
    </citation>
    <scope>NUCLEOTIDE SEQUENCE [LARGE SCALE GENOMIC DNA]</scope>
    <source>
        <strain evidence="3">V1</strain>
    </source>
</reference>
<keyword evidence="5" id="KW-1185">Reference proteome</keyword>
<sequence>MDIITYPQTDIDLEPYVDTSTDYFFSDKTEEHTRKKTKTFDFDSLNYDSNSDFFSFNPDLEQKKHSFHLHTKRRETRAAILATQEPIFFSPKIRSQYLMVSFILALVCTIIIFSLPTFDFLLGMYRLANIRFADDPAISKILHTNAFPEEEAKNTSQALADALPIVSYNTYTVKRGDTISGITVRYGLKNMSSILSVNNISNARRLLVGETIKVPSMDGIMHTVKTGESLQSIAGNFNIPVTALLDANDLSSQILNIGQQLFIPGAALSMFDLRKALGELFVYPIFGRFTSGFGYRTDPFTGAKSFHNGIDLAAPQGSAVKSSLDGRVAEIGFSRVYGNYIILTHSGGYQTMYGHLSAVLVRRGTYVTQGTKIGQVGNTGRSTGPHLHFSVFKNGRVLNPFTVLK</sequence>
<dbReference type="InterPro" id="IPR036779">
    <property type="entry name" value="LysM_dom_sf"/>
</dbReference>
<dbReference type="GO" id="GO:0004222">
    <property type="term" value="F:metalloendopeptidase activity"/>
    <property type="evidence" value="ECO:0007669"/>
    <property type="project" value="TreeGrafter"/>
</dbReference>
<reference evidence="5" key="2">
    <citation type="submission" date="2015-01" db="EMBL/GenBank/DDBJ databases">
        <authorList>
            <person name="Manzoor Shahid"/>
            <person name="Zubair Saima"/>
        </authorList>
    </citation>
    <scope>NUCLEOTIDE SEQUENCE [LARGE SCALE GENOMIC DNA]</scope>
    <source>
        <strain evidence="5">V1</strain>
    </source>
</reference>
<reference evidence="4 6" key="3">
    <citation type="submission" date="2019-08" db="EMBL/GenBank/DDBJ databases">
        <authorList>
            <person name="Kuhnert P."/>
        </authorList>
    </citation>
    <scope>NUCLEOTIDE SEQUENCE [LARGE SCALE GENOMIC DNA]</scope>
    <source>
        <strain evidence="4 6">B36.5</strain>
    </source>
</reference>
<evidence type="ECO:0000256" key="1">
    <source>
        <dbReference type="SAM" id="Phobius"/>
    </source>
</evidence>
<proteinExistence type="predicted"/>
<gene>
    <name evidence="4" type="ORF">FUT82_11755</name>
    <name evidence="3" type="ORF">TPHV1_510060</name>
</gene>
<dbReference type="SUPFAM" id="SSF54106">
    <property type="entry name" value="LysM domain"/>
    <property type="match status" value="1"/>
</dbReference>
<dbReference type="Pfam" id="PF01476">
    <property type="entry name" value="LysM"/>
    <property type="match status" value="2"/>
</dbReference>
<dbReference type="SUPFAM" id="SSF51261">
    <property type="entry name" value="Duplicated hybrid motif"/>
    <property type="match status" value="1"/>
</dbReference>
<keyword evidence="1" id="KW-0472">Membrane</keyword>